<accession>A0AA86SX64</accession>
<dbReference type="EMBL" id="OY731406">
    <property type="protein sequence ID" value="CAJ1974516.1"/>
    <property type="molecule type" value="Genomic_DNA"/>
</dbReference>
<protein>
    <recommendedName>
        <fullName evidence="1">SET domain-containing protein</fullName>
    </recommendedName>
</protein>
<name>A0AA86SX64_9FABA</name>
<keyword evidence="3" id="KW-1185">Reference proteome</keyword>
<dbReference type="Gene3D" id="1.25.40.10">
    <property type="entry name" value="Tetratricopeptide repeat domain"/>
    <property type="match status" value="2"/>
</dbReference>
<dbReference type="InterPro" id="IPR046341">
    <property type="entry name" value="SET_dom_sf"/>
</dbReference>
<dbReference type="Gene3D" id="2.170.270.10">
    <property type="entry name" value="SET domain"/>
    <property type="match status" value="1"/>
</dbReference>
<dbReference type="PANTHER" id="PTHR47337:SF1">
    <property type="entry name" value="TETRATRICOPEPTIDE REPEAT (TPR)-LIKE SUPERFAMILY PROTEIN"/>
    <property type="match status" value="1"/>
</dbReference>
<dbReference type="InterPro" id="IPR011990">
    <property type="entry name" value="TPR-like_helical_dom_sf"/>
</dbReference>
<dbReference type="PANTHER" id="PTHR47337">
    <property type="entry name" value="TETRATRICOPEPTIDE REPEAT (TPR)-LIKE SUPERFAMILY PROTEIN"/>
    <property type="match status" value="1"/>
</dbReference>
<dbReference type="AlphaFoldDB" id="A0AA86SX64"/>
<dbReference type="PROSITE" id="PS50280">
    <property type="entry name" value="SET"/>
    <property type="match status" value="1"/>
</dbReference>
<dbReference type="SUPFAM" id="SSF82199">
    <property type="entry name" value="SET domain"/>
    <property type="match status" value="1"/>
</dbReference>
<sequence>METLKAAIPENLKRAIEDSTVDDLRSTCSSLHRFFLQFDTFHQIITQLADPKYGLCGKSKEDALKSKQLGNQCFSNADYAKALDCYTQRRVRPIVFCPSDTGLNFMKMEIGNDKALRKAPLDTADVKSNLVATLYINRATVLHAWYRRGKANASLGNYRNAICDLNVAKSVEFSIDGKRQIESELKILLDQCKSTSALVQKQHKENSCSTVDTVLLRVARSAPISFDYRVSLKCTQLIVLSLLPPLEQSPEPLLKQSLEQSSKSSPLPEYSLLSKQLPSELLLSDQPFFESSQACFSLRNMATPLSNANLPHLLDDNRLNGRNYLQWAQFIRRMLKDLLQATWKKKALNRLAELKGQPTRKAYQATSDFENTGKTLSSPAIEEGMLAFRVEIDQLKSSMESISEIPQMKLQCVSMPNKGRGMVSSCVISPGSLVHSEEPYAMIRAGGKMFRIYPEKNDTFKNMPSDLGEYAAEVIQSSDSEQEIEDITEHKHECQGVHWPVVLPSEIVLAGRMLARLLLNSTSEDIINFVERLELSHCYEHMSSERKLDSHIYAIVLLYCLQHSFGAMVSPDGVSISQVVLVVIIISQIKVNCMTVVRLKSIDTHGLSGHFGEFSFESGAHSTSNVEQVRVGKAIYKAASLFNHSCQPNAHAYFLSRTLYIRTTNGVASGCQLELSYGPQVGLWDCQDRLNFLKDEYAFHCRCIGCSEVNVSDIVLNAFHCVNPNCSGAVLESRVLDCEQQKIKHFPITDGVDKNDDIYEVCLDVFKQNGASIHSRPGYCLKCGSNCDLESSHAAVSKALICIRRLQDTILSKEISSITISDALRSLQLLRSNLHAYNKCIAEAEDSIAQAFCLVGELQLSVDHCKASIQILEKLYDTDDIVIAHELVKLSSIQLSLDDCTAVESLNRINDIFSRYYGLHADLVFPYLQYLRREIEKFSVKAIQ</sequence>
<dbReference type="Proteomes" id="UP001189624">
    <property type="component" value="Chromosome 9"/>
</dbReference>
<dbReference type="Pfam" id="PF00856">
    <property type="entry name" value="SET"/>
    <property type="match status" value="1"/>
</dbReference>
<feature type="domain" description="SET" evidence="1">
    <location>
        <begin position="408"/>
        <end position="678"/>
    </location>
</feature>
<dbReference type="SUPFAM" id="SSF48452">
    <property type="entry name" value="TPR-like"/>
    <property type="match status" value="1"/>
</dbReference>
<organism evidence="2 3">
    <name type="scientific">Sphenostylis stenocarpa</name>
    <dbReference type="NCBI Taxonomy" id="92480"/>
    <lineage>
        <taxon>Eukaryota</taxon>
        <taxon>Viridiplantae</taxon>
        <taxon>Streptophyta</taxon>
        <taxon>Embryophyta</taxon>
        <taxon>Tracheophyta</taxon>
        <taxon>Spermatophyta</taxon>
        <taxon>Magnoliopsida</taxon>
        <taxon>eudicotyledons</taxon>
        <taxon>Gunneridae</taxon>
        <taxon>Pentapetalae</taxon>
        <taxon>rosids</taxon>
        <taxon>fabids</taxon>
        <taxon>Fabales</taxon>
        <taxon>Fabaceae</taxon>
        <taxon>Papilionoideae</taxon>
        <taxon>50 kb inversion clade</taxon>
        <taxon>NPAAA clade</taxon>
        <taxon>indigoferoid/millettioid clade</taxon>
        <taxon>Phaseoleae</taxon>
        <taxon>Sphenostylis</taxon>
    </lineage>
</organism>
<dbReference type="InterPro" id="IPR001214">
    <property type="entry name" value="SET_dom"/>
</dbReference>
<evidence type="ECO:0000313" key="3">
    <source>
        <dbReference type="Proteomes" id="UP001189624"/>
    </source>
</evidence>
<evidence type="ECO:0000259" key="1">
    <source>
        <dbReference type="PROSITE" id="PS50280"/>
    </source>
</evidence>
<proteinExistence type="predicted"/>
<gene>
    <name evidence="2" type="ORF">AYBTSS11_LOCUS26596</name>
</gene>
<evidence type="ECO:0000313" key="2">
    <source>
        <dbReference type="EMBL" id="CAJ1974516.1"/>
    </source>
</evidence>
<reference evidence="2" key="1">
    <citation type="submission" date="2023-10" db="EMBL/GenBank/DDBJ databases">
        <authorList>
            <person name="Domelevo Entfellner J.-B."/>
        </authorList>
    </citation>
    <scope>NUCLEOTIDE SEQUENCE</scope>
</reference>
<dbReference type="Gramene" id="rna-AYBTSS11_LOCUS26596">
    <property type="protein sequence ID" value="CAJ1974516.1"/>
    <property type="gene ID" value="gene-AYBTSS11_LOCUS26596"/>
</dbReference>